<proteinExistence type="predicted"/>
<evidence type="ECO:0000313" key="1">
    <source>
        <dbReference type="EMBL" id="VAX03648.1"/>
    </source>
</evidence>
<reference evidence="1" key="1">
    <citation type="submission" date="2018-06" db="EMBL/GenBank/DDBJ databases">
        <authorList>
            <person name="Zhirakovskaya E."/>
        </authorList>
    </citation>
    <scope>NUCLEOTIDE SEQUENCE</scope>
</reference>
<protein>
    <submittedName>
        <fullName evidence="1">Uncharacterized protein</fullName>
    </submittedName>
</protein>
<dbReference type="Pfam" id="PF11836">
    <property type="entry name" value="Phage_TAC_11"/>
    <property type="match status" value="1"/>
</dbReference>
<name>A0A3B1AWJ3_9ZZZZ</name>
<gene>
    <name evidence="1" type="ORF">MNBD_ALPHA03-844</name>
</gene>
<dbReference type="EMBL" id="UOFW01000056">
    <property type="protein sequence ID" value="VAX03648.1"/>
    <property type="molecule type" value="Genomic_DNA"/>
</dbReference>
<dbReference type="AlphaFoldDB" id="A0A3B1AWJ3"/>
<organism evidence="1">
    <name type="scientific">hydrothermal vent metagenome</name>
    <dbReference type="NCBI Taxonomy" id="652676"/>
    <lineage>
        <taxon>unclassified sequences</taxon>
        <taxon>metagenomes</taxon>
        <taxon>ecological metagenomes</taxon>
    </lineage>
</organism>
<sequence length="109" mass="11856">MFDQAVDKSFRNSVIITLSGKEYRLKPTFQAIMDIEDRLGGIIGLAVKAADGDFGFKEMTVIIWATMEGQMNFENVGSLLLNEGISKISPVVRDLLTLCLVGLNAGDDG</sequence>
<dbReference type="InterPro" id="IPR021791">
    <property type="entry name" value="Phage_TAC_11"/>
</dbReference>
<accession>A0A3B1AWJ3</accession>